<keyword evidence="3" id="KW-1185">Reference proteome</keyword>
<evidence type="ECO:0000259" key="1">
    <source>
        <dbReference type="PROSITE" id="PS50164"/>
    </source>
</evidence>
<organism evidence="2 3">
    <name type="scientific">Acidithrix ferrooxidans</name>
    <dbReference type="NCBI Taxonomy" id="1280514"/>
    <lineage>
        <taxon>Bacteria</taxon>
        <taxon>Bacillati</taxon>
        <taxon>Actinomycetota</taxon>
        <taxon>Acidimicrobiia</taxon>
        <taxon>Acidimicrobiales</taxon>
        <taxon>Acidimicrobiaceae</taxon>
        <taxon>Acidithrix</taxon>
    </lineage>
</organism>
<dbReference type="InterPro" id="IPR000305">
    <property type="entry name" value="GIY-YIG_endonuc"/>
</dbReference>
<comment type="caution">
    <text evidence="2">The sequence shown here is derived from an EMBL/GenBank/DDBJ whole genome shotgun (WGS) entry which is preliminary data.</text>
</comment>
<reference evidence="2 3" key="1">
    <citation type="submission" date="2015-01" db="EMBL/GenBank/DDBJ databases">
        <title>Draft genome of the acidophilic iron oxidizer Acidithrix ferrooxidans strain Py-F3.</title>
        <authorList>
            <person name="Poehlein A."/>
            <person name="Eisen S."/>
            <person name="Schloemann M."/>
            <person name="Johnson B.D."/>
            <person name="Daniel R."/>
            <person name="Muehling M."/>
        </authorList>
    </citation>
    <scope>NUCLEOTIDE SEQUENCE [LARGE SCALE GENOMIC DNA]</scope>
    <source>
        <strain evidence="2 3">Py-F3</strain>
    </source>
</reference>
<dbReference type="SMART" id="SM00465">
    <property type="entry name" value="GIYc"/>
    <property type="match status" value="1"/>
</dbReference>
<dbReference type="Proteomes" id="UP000032360">
    <property type="component" value="Unassembled WGS sequence"/>
</dbReference>
<dbReference type="Pfam" id="PF01541">
    <property type="entry name" value="GIY-YIG"/>
    <property type="match status" value="1"/>
</dbReference>
<name>A0A0D8HIJ1_9ACTN</name>
<sequence>MIEHSILFEKSKFESLSQSSIVLKPHGGKRQLKESTISAVPAEPGIYVLCARSRFEDPKNRTGINLLLSSLYYVIYVGKSNDLRKRLKEHIKASHNPDLSRYIRGLDTNSTIDFWCFTCPAEQLNEAESHLISLLNPATNKINGARILEGVPASGYRSK</sequence>
<dbReference type="CDD" id="cd00719">
    <property type="entry name" value="GIY-YIG_SF"/>
    <property type="match status" value="1"/>
</dbReference>
<dbReference type="EMBL" id="JXYS01000034">
    <property type="protein sequence ID" value="KJF17592.1"/>
    <property type="molecule type" value="Genomic_DNA"/>
</dbReference>
<dbReference type="SUPFAM" id="SSF82771">
    <property type="entry name" value="GIY-YIG endonuclease"/>
    <property type="match status" value="1"/>
</dbReference>
<dbReference type="RefSeq" id="WP_052605231.1">
    <property type="nucleotide sequence ID" value="NZ_JXYS01000034.1"/>
</dbReference>
<feature type="domain" description="GIY-YIG" evidence="1">
    <location>
        <begin position="60"/>
        <end position="141"/>
    </location>
</feature>
<gene>
    <name evidence="2" type="ORF">AXFE_14920</name>
</gene>
<dbReference type="InterPro" id="IPR035901">
    <property type="entry name" value="GIY-YIG_endonuc_sf"/>
</dbReference>
<dbReference type="OrthoDB" id="9151112at2"/>
<dbReference type="STRING" id="1280514.AXFE_14920"/>
<evidence type="ECO:0000313" key="2">
    <source>
        <dbReference type="EMBL" id="KJF17592.1"/>
    </source>
</evidence>
<dbReference type="AlphaFoldDB" id="A0A0D8HIJ1"/>
<evidence type="ECO:0000313" key="3">
    <source>
        <dbReference type="Proteomes" id="UP000032360"/>
    </source>
</evidence>
<accession>A0A0D8HIJ1</accession>
<proteinExistence type="predicted"/>
<dbReference type="Gene3D" id="3.40.1440.10">
    <property type="entry name" value="GIY-YIG endonuclease"/>
    <property type="match status" value="1"/>
</dbReference>
<protein>
    <submittedName>
        <fullName evidence="2">GIY-YIG catalytic domain protein</fullName>
    </submittedName>
</protein>
<dbReference type="PROSITE" id="PS50164">
    <property type="entry name" value="GIY_YIG"/>
    <property type="match status" value="1"/>
</dbReference>